<comment type="caution">
    <text evidence="3">The sequence shown here is derived from an EMBL/GenBank/DDBJ whole genome shotgun (WGS) entry which is preliminary data.</text>
</comment>
<feature type="compositionally biased region" description="Polar residues" evidence="1">
    <location>
        <begin position="175"/>
        <end position="187"/>
    </location>
</feature>
<accession>A0A8H4QVK8</accession>
<gene>
    <name evidence="2" type="ORF">D9613_011578</name>
    <name evidence="3" type="ORF">D9613_011580</name>
</gene>
<keyword evidence="4" id="KW-1185">Reference proteome</keyword>
<sequence>MQAVVISPNSINVIWASFEYINYTMQLSYLRYRDLNRTRIWLTIVVVDDELKSGYYNNRTRNCHIGNVQRLAFSFHHYHHSPTITTSPPSPHPSLLHSPPLKATSPPPHLHHRLPEDDRQDDFNRRQHHYVARDSAYDNEGHRSRHPLCRGHPDRCHNHLHHHLPHYHTPFANVANSNENGRAQPDTSYHKDEDEEGVGLRNAECRVWKGSWGEQNEGGQGEGSKGGCGKGKRRGEEGLQGRGERMEVVKDRRVGAE</sequence>
<feature type="compositionally biased region" description="Low complexity" evidence="1">
    <location>
        <begin position="82"/>
        <end position="101"/>
    </location>
</feature>
<proteinExistence type="predicted"/>
<feature type="compositionally biased region" description="Basic and acidic residues" evidence="1">
    <location>
        <begin position="234"/>
        <end position="257"/>
    </location>
</feature>
<dbReference type="AlphaFoldDB" id="A0A8H4QVK8"/>
<evidence type="ECO:0000313" key="4">
    <source>
        <dbReference type="Proteomes" id="UP000521872"/>
    </source>
</evidence>
<organism evidence="3 4">
    <name type="scientific">Agrocybe pediades</name>
    <dbReference type="NCBI Taxonomy" id="84607"/>
    <lineage>
        <taxon>Eukaryota</taxon>
        <taxon>Fungi</taxon>
        <taxon>Dikarya</taxon>
        <taxon>Basidiomycota</taxon>
        <taxon>Agaricomycotina</taxon>
        <taxon>Agaricomycetes</taxon>
        <taxon>Agaricomycetidae</taxon>
        <taxon>Agaricales</taxon>
        <taxon>Agaricineae</taxon>
        <taxon>Strophariaceae</taxon>
        <taxon>Agrocybe</taxon>
    </lineage>
</organism>
<feature type="region of interest" description="Disordered" evidence="1">
    <location>
        <begin position="175"/>
        <end position="198"/>
    </location>
</feature>
<protein>
    <submittedName>
        <fullName evidence="3">Uncharacterized protein</fullName>
    </submittedName>
</protein>
<dbReference type="EMBL" id="JAACJL010000018">
    <property type="protein sequence ID" value="KAF4618335.1"/>
    <property type="molecule type" value="Genomic_DNA"/>
</dbReference>
<dbReference type="Proteomes" id="UP000521872">
    <property type="component" value="Unassembled WGS sequence"/>
</dbReference>
<evidence type="ECO:0000313" key="2">
    <source>
        <dbReference type="EMBL" id="KAF4618207.1"/>
    </source>
</evidence>
<evidence type="ECO:0000313" key="3">
    <source>
        <dbReference type="EMBL" id="KAF4618335.1"/>
    </source>
</evidence>
<feature type="compositionally biased region" description="Gly residues" evidence="1">
    <location>
        <begin position="216"/>
        <end position="229"/>
    </location>
</feature>
<name>A0A8H4QVK8_9AGAR</name>
<feature type="region of interest" description="Disordered" evidence="1">
    <location>
        <begin position="82"/>
        <end position="120"/>
    </location>
</feature>
<feature type="region of interest" description="Disordered" evidence="1">
    <location>
        <begin position="211"/>
        <end position="257"/>
    </location>
</feature>
<dbReference type="EMBL" id="JAACJL010000018">
    <property type="protein sequence ID" value="KAF4618207.1"/>
    <property type="molecule type" value="Genomic_DNA"/>
</dbReference>
<evidence type="ECO:0000256" key="1">
    <source>
        <dbReference type="SAM" id="MobiDB-lite"/>
    </source>
</evidence>
<reference evidence="3 4" key="1">
    <citation type="submission" date="2019-12" db="EMBL/GenBank/DDBJ databases">
        <authorList>
            <person name="Floudas D."/>
            <person name="Bentzer J."/>
            <person name="Ahren D."/>
            <person name="Johansson T."/>
            <person name="Persson P."/>
            <person name="Tunlid A."/>
        </authorList>
    </citation>
    <scope>NUCLEOTIDE SEQUENCE [LARGE SCALE GENOMIC DNA]</scope>
    <source>
        <strain evidence="3 4">CBS 102.39</strain>
    </source>
</reference>